<dbReference type="InParanoid" id="G4TLZ3"/>
<dbReference type="EMBL" id="CAFZ01000159">
    <property type="protein sequence ID" value="CCA72336.1"/>
    <property type="molecule type" value="Genomic_DNA"/>
</dbReference>
<evidence type="ECO:0008006" key="3">
    <source>
        <dbReference type="Google" id="ProtNLM"/>
    </source>
</evidence>
<dbReference type="HOGENOM" id="CLU_1533161_0_0_1"/>
<dbReference type="Proteomes" id="UP000007148">
    <property type="component" value="Unassembled WGS sequence"/>
</dbReference>
<evidence type="ECO:0000313" key="1">
    <source>
        <dbReference type="EMBL" id="CCA72336.1"/>
    </source>
</evidence>
<dbReference type="AlphaFoldDB" id="G4TLZ3"/>
<accession>G4TLZ3</accession>
<keyword evidence="2" id="KW-1185">Reference proteome</keyword>
<name>G4TLZ3_SERID</name>
<gene>
    <name evidence="1" type="ORF">PIIN_06270</name>
</gene>
<evidence type="ECO:0000313" key="2">
    <source>
        <dbReference type="Proteomes" id="UP000007148"/>
    </source>
</evidence>
<reference evidence="1 2" key="1">
    <citation type="journal article" date="2011" name="PLoS Pathog.">
        <title>Endophytic Life Strategies Decoded by Genome and Transcriptome Analyses of the Mutualistic Root Symbiont Piriformospora indica.</title>
        <authorList>
            <person name="Zuccaro A."/>
            <person name="Lahrmann U."/>
            <person name="Guldener U."/>
            <person name="Langen G."/>
            <person name="Pfiffi S."/>
            <person name="Biedenkopf D."/>
            <person name="Wong P."/>
            <person name="Samans B."/>
            <person name="Grimm C."/>
            <person name="Basiewicz M."/>
            <person name="Murat C."/>
            <person name="Martin F."/>
            <person name="Kogel K.H."/>
        </authorList>
    </citation>
    <scope>NUCLEOTIDE SEQUENCE [LARGE SCALE GENOMIC DNA]</scope>
    <source>
        <strain evidence="1 2">DSM 11827</strain>
    </source>
</reference>
<organism evidence="1 2">
    <name type="scientific">Serendipita indica (strain DSM 11827)</name>
    <name type="common">Root endophyte fungus</name>
    <name type="synonym">Piriformospora indica</name>
    <dbReference type="NCBI Taxonomy" id="1109443"/>
    <lineage>
        <taxon>Eukaryota</taxon>
        <taxon>Fungi</taxon>
        <taxon>Dikarya</taxon>
        <taxon>Basidiomycota</taxon>
        <taxon>Agaricomycotina</taxon>
        <taxon>Agaricomycetes</taxon>
        <taxon>Sebacinales</taxon>
        <taxon>Serendipitaceae</taxon>
        <taxon>Serendipita</taxon>
    </lineage>
</organism>
<proteinExistence type="predicted"/>
<protein>
    <recommendedName>
        <fullName evidence="3">Amidohydrolase-related domain-containing protein</fullName>
    </recommendedName>
</protein>
<comment type="caution">
    <text evidence="1">The sequence shown here is derived from an EMBL/GenBank/DDBJ whole genome shotgun (WGS) entry which is preliminary data.</text>
</comment>
<sequence>MDFRLYDSRVAWQVRNHAANLTHLNIAVMSYEYEVRQLLKDVAPQLTRLRFLGRWLLIPYGRSWVDTMLEDLQPLRCLGRTLVFLHISVQRVSSTTCPTKLLPHIEALFPKLRIILESSLGSLVRRNTCDWIQWRRLEFNPNEWQILEDKFEKALQDVPEATSDDPAAGVYMIQS</sequence>